<keyword evidence="3" id="KW-0229">DNA integration</keyword>
<organism evidence="9 10">
    <name type="scientific">Aequitasia blattaphilus</name>
    <dbReference type="NCBI Taxonomy" id="2949332"/>
    <lineage>
        <taxon>Bacteria</taxon>
        <taxon>Bacillati</taxon>
        <taxon>Bacillota</taxon>
        <taxon>Clostridia</taxon>
        <taxon>Lachnospirales</taxon>
        <taxon>Lachnospiraceae</taxon>
        <taxon>Aequitasia</taxon>
    </lineage>
</organism>
<evidence type="ECO:0000313" key="10">
    <source>
        <dbReference type="Proteomes" id="UP001523566"/>
    </source>
</evidence>
<dbReference type="SUPFAM" id="SSF56349">
    <property type="entry name" value="DNA breaking-rejoining enzymes"/>
    <property type="match status" value="1"/>
</dbReference>
<evidence type="ECO:0000256" key="4">
    <source>
        <dbReference type="ARBA" id="ARBA00023125"/>
    </source>
</evidence>
<dbReference type="Proteomes" id="UP001523566">
    <property type="component" value="Unassembled WGS sequence"/>
</dbReference>
<comment type="similarity">
    <text evidence="2">Belongs to the 'phage' integrase family.</text>
</comment>
<dbReference type="EMBL" id="JAMZFW010000010">
    <property type="protein sequence ID" value="MCP1102412.1"/>
    <property type="molecule type" value="Genomic_DNA"/>
</dbReference>
<evidence type="ECO:0000256" key="5">
    <source>
        <dbReference type="ARBA" id="ARBA00023172"/>
    </source>
</evidence>
<name>A0ABT1ED68_9FIRM</name>
<dbReference type="Pfam" id="PF02899">
    <property type="entry name" value="Phage_int_SAM_1"/>
    <property type="match status" value="1"/>
</dbReference>
<evidence type="ECO:0000313" key="9">
    <source>
        <dbReference type="EMBL" id="MCP1102412.1"/>
    </source>
</evidence>
<dbReference type="InterPro" id="IPR013762">
    <property type="entry name" value="Integrase-like_cat_sf"/>
</dbReference>
<evidence type="ECO:0000259" key="7">
    <source>
        <dbReference type="PROSITE" id="PS51898"/>
    </source>
</evidence>
<dbReference type="InterPro" id="IPR002104">
    <property type="entry name" value="Integrase_catalytic"/>
</dbReference>
<evidence type="ECO:0000256" key="3">
    <source>
        <dbReference type="ARBA" id="ARBA00022908"/>
    </source>
</evidence>
<dbReference type="PROSITE" id="PS51898">
    <property type="entry name" value="TYR_RECOMBINASE"/>
    <property type="match status" value="1"/>
</dbReference>
<evidence type="ECO:0000256" key="2">
    <source>
        <dbReference type="ARBA" id="ARBA00008857"/>
    </source>
</evidence>
<feature type="domain" description="Tyr recombinase" evidence="7">
    <location>
        <begin position="107"/>
        <end position="280"/>
    </location>
</feature>
<reference evidence="9 10" key="1">
    <citation type="journal article" date="2022" name="Genome Biol. Evol.">
        <title>Host diet, physiology and behaviors set the stage for Lachnospiraceae cladogenesis.</title>
        <authorList>
            <person name="Vera-Ponce De Leon A."/>
            <person name="Schneider M."/>
            <person name="Jahnes B.C."/>
            <person name="Sadowski V."/>
            <person name="Camuy-Velez L.A."/>
            <person name="Duan J."/>
            <person name="Sabree Z.L."/>
        </authorList>
    </citation>
    <scope>NUCLEOTIDE SEQUENCE [LARGE SCALE GENOMIC DNA]</scope>
    <source>
        <strain evidence="9 10">PAL113</strain>
    </source>
</reference>
<dbReference type="InterPro" id="IPR011010">
    <property type="entry name" value="DNA_brk_join_enz"/>
</dbReference>
<dbReference type="PANTHER" id="PTHR30349:SF89">
    <property type="entry name" value="INTEGRASE_RECOMBINASE"/>
    <property type="match status" value="1"/>
</dbReference>
<comment type="caution">
    <text evidence="9">The sequence shown here is derived from an EMBL/GenBank/DDBJ whole genome shotgun (WGS) entry which is preliminary data.</text>
</comment>
<dbReference type="Pfam" id="PF00589">
    <property type="entry name" value="Phage_integrase"/>
    <property type="match status" value="1"/>
</dbReference>
<dbReference type="Gene3D" id="1.10.150.130">
    <property type="match status" value="1"/>
</dbReference>
<sequence>MSKYLDEEEGELARFREYLKTEEKSRTTVEKYERDARKFLVFVRSNTGTSDKISKTLVLDYKEALMKEYRTSSVNSMLAAVNNYLIFSERADCKVKQVKIQRQPFLEEDKCLTVEDVEKLLKVAKSKGKQRLAMIIETLYGTGIRVSELAFITLEHLRSGAINVHNKGKTRLIAITKKLRKKLLHYAKVNQIQSGPLFVTRSGKCMNRSNLWREIQKICEEAGVASKKGFPHNFRRLFARCFYAVDKDLVNLADILGHSSIETTRIYTATTYKNFVEKLESMDDVLRKTT</sequence>
<dbReference type="RefSeq" id="WP_262066197.1">
    <property type="nucleotide sequence ID" value="NZ_JAMXOD010000010.1"/>
</dbReference>
<comment type="function">
    <text evidence="1">Site-specific tyrosine recombinase, which acts by catalyzing the cutting and rejoining of the recombining DNA molecules.</text>
</comment>
<protein>
    <submittedName>
        <fullName evidence="9">Tyrosine-type recombinase/integrase</fullName>
    </submittedName>
</protein>
<dbReference type="InterPro" id="IPR010998">
    <property type="entry name" value="Integrase_recombinase_N"/>
</dbReference>
<gene>
    <name evidence="9" type="ORF">NK125_08310</name>
</gene>
<dbReference type="InterPro" id="IPR050090">
    <property type="entry name" value="Tyrosine_recombinase_XerCD"/>
</dbReference>
<keyword evidence="10" id="KW-1185">Reference proteome</keyword>
<feature type="domain" description="Core-binding (CB)" evidence="8">
    <location>
        <begin position="6"/>
        <end position="89"/>
    </location>
</feature>
<keyword evidence="5" id="KW-0233">DNA recombination</keyword>
<dbReference type="PANTHER" id="PTHR30349">
    <property type="entry name" value="PHAGE INTEGRASE-RELATED"/>
    <property type="match status" value="1"/>
</dbReference>
<accession>A0ABT1ED68</accession>
<keyword evidence="4 6" id="KW-0238">DNA-binding</keyword>
<evidence type="ECO:0000259" key="8">
    <source>
        <dbReference type="PROSITE" id="PS51900"/>
    </source>
</evidence>
<dbReference type="InterPro" id="IPR004107">
    <property type="entry name" value="Integrase_SAM-like_N"/>
</dbReference>
<dbReference type="Gene3D" id="1.10.443.10">
    <property type="entry name" value="Intergrase catalytic core"/>
    <property type="match status" value="1"/>
</dbReference>
<evidence type="ECO:0000256" key="1">
    <source>
        <dbReference type="ARBA" id="ARBA00003283"/>
    </source>
</evidence>
<proteinExistence type="inferred from homology"/>
<dbReference type="PROSITE" id="PS51900">
    <property type="entry name" value="CB"/>
    <property type="match status" value="1"/>
</dbReference>
<dbReference type="InterPro" id="IPR044068">
    <property type="entry name" value="CB"/>
</dbReference>
<evidence type="ECO:0000256" key="6">
    <source>
        <dbReference type="PROSITE-ProRule" id="PRU01248"/>
    </source>
</evidence>